<dbReference type="Proteomes" id="UP000286100">
    <property type="component" value="Unassembled WGS sequence"/>
</dbReference>
<keyword evidence="3 4" id="KW-0802">TPR repeat</keyword>
<dbReference type="InterPro" id="IPR051263">
    <property type="entry name" value="C-type_cytochrome_biogenesis"/>
</dbReference>
<keyword evidence="7" id="KW-1185">Reference proteome</keyword>
<evidence type="ECO:0000313" key="7">
    <source>
        <dbReference type="Proteomes" id="UP000286100"/>
    </source>
</evidence>
<dbReference type="InterPro" id="IPR056413">
    <property type="entry name" value="TPR_CcmH_CycH"/>
</dbReference>
<feature type="domain" description="Cytochrome c-type biogenesis protein H TPR" evidence="5">
    <location>
        <begin position="44"/>
        <end position="160"/>
    </location>
</feature>
<protein>
    <submittedName>
        <fullName evidence="6">Tetratricopeptide repeat protein</fullName>
    </submittedName>
</protein>
<dbReference type="PANTHER" id="PTHR47870">
    <property type="entry name" value="CYTOCHROME C-TYPE BIOGENESIS PROTEIN CCMH"/>
    <property type="match status" value="1"/>
</dbReference>
<dbReference type="OrthoDB" id="9815847at2"/>
<dbReference type="InterPro" id="IPR011990">
    <property type="entry name" value="TPR-like_helical_dom_sf"/>
</dbReference>
<evidence type="ECO:0000256" key="4">
    <source>
        <dbReference type="PROSITE-ProRule" id="PRU00339"/>
    </source>
</evidence>
<dbReference type="PANTHER" id="PTHR47870:SF1">
    <property type="entry name" value="CYTOCHROME C-TYPE BIOGENESIS PROTEIN CCMH"/>
    <property type="match status" value="1"/>
</dbReference>
<dbReference type="Gene3D" id="1.25.40.10">
    <property type="entry name" value="Tetratricopeptide repeat domain"/>
    <property type="match status" value="2"/>
</dbReference>
<dbReference type="AlphaFoldDB" id="A0A418WSJ4"/>
<dbReference type="SMART" id="SM00028">
    <property type="entry name" value="TPR"/>
    <property type="match status" value="4"/>
</dbReference>
<dbReference type="GO" id="GO:0017004">
    <property type="term" value="P:cytochrome complex assembly"/>
    <property type="evidence" value="ECO:0007669"/>
    <property type="project" value="UniProtKB-KW"/>
</dbReference>
<dbReference type="Pfam" id="PF23914">
    <property type="entry name" value="TPR_CcmH_CycH"/>
    <property type="match status" value="1"/>
</dbReference>
<dbReference type="PROSITE" id="PS50005">
    <property type="entry name" value="TPR"/>
    <property type="match status" value="1"/>
</dbReference>
<comment type="caution">
    <text evidence="6">The sequence shown here is derived from an EMBL/GenBank/DDBJ whole genome shotgun (WGS) entry which is preliminary data.</text>
</comment>
<evidence type="ECO:0000256" key="3">
    <source>
        <dbReference type="ARBA" id="ARBA00022803"/>
    </source>
</evidence>
<proteinExistence type="predicted"/>
<keyword evidence="2" id="KW-0201">Cytochrome c-type biogenesis</keyword>
<evidence type="ECO:0000259" key="5">
    <source>
        <dbReference type="Pfam" id="PF23914"/>
    </source>
</evidence>
<reference evidence="6 7" key="1">
    <citation type="submission" date="2018-09" db="EMBL/GenBank/DDBJ databases">
        <authorList>
            <person name="Zhu H."/>
        </authorList>
    </citation>
    <scope>NUCLEOTIDE SEQUENCE [LARGE SCALE GENOMIC DNA]</scope>
    <source>
        <strain evidence="6 7">K2R01-6</strain>
    </source>
</reference>
<evidence type="ECO:0000256" key="1">
    <source>
        <dbReference type="ARBA" id="ARBA00022737"/>
    </source>
</evidence>
<dbReference type="EMBL" id="QYUM01000002">
    <property type="protein sequence ID" value="RJF94177.1"/>
    <property type="molecule type" value="Genomic_DNA"/>
</dbReference>
<feature type="repeat" description="TPR" evidence="4">
    <location>
        <begin position="55"/>
        <end position="88"/>
    </location>
</feature>
<organism evidence="6 7">
    <name type="scientific">Sphingomonas cavernae</name>
    <dbReference type="NCBI Taxonomy" id="2320861"/>
    <lineage>
        <taxon>Bacteria</taxon>
        <taxon>Pseudomonadati</taxon>
        <taxon>Pseudomonadota</taxon>
        <taxon>Alphaproteobacteria</taxon>
        <taxon>Sphingomonadales</taxon>
        <taxon>Sphingomonadaceae</taxon>
        <taxon>Sphingomonas</taxon>
    </lineage>
</organism>
<sequence>MAAIIAAVAIGFAVARSTGLLDSPAETATPAAPATTAEQAIAQLEARLKDKPDDVEGWQMLGWSFFETNRYAEAATAYRRAVALSPNNGELWSALGEALVMAGPDKPMPADAVKAFETAIAKNAQDPRARYFLAVNKDLNGDHKGAIEDWFALLKATPAGAPWEADLKRTIEQVAEREKIDVKARLAAVTSAPATPGTPEVATAAIPGPSREQMSAATKLPPGQQEAMVRGMVDGLAARLAQNPRDADGWIRLMRSRMVLGETAQAKVALDTALKTFGNAPAERDRLLAAAKELGVPGA</sequence>
<dbReference type="InterPro" id="IPR019734">
    <property type="entry name" value="TPR_rpt"/>
</dbReference>
<gene>
    <name evidence="6" type="ORF">D3876_02115</name>
</gene>
<keyword evidence="1" id="KW-0677">Repeat</keyword>
<evidence type="ECO:0000256" key="2">
    <source>
        <dbReference type="ARBA" id="ARBA00022748"/>
    </source>
</evidence>
<evidence type="ECO:0000313" key="6">
    <source>
        <dbReference type="EMBL" id="RJF94177.1"/>
    </source>
</evidence>
<dbReference type="SUPFAM" id="SSF48452">
    <property type="entry name" value="TPR-like"/>
    <property type="match status" value="1"/>
</dbReference>
<name>A0A418WSJ4_9SPHN</name>
<accession>A0A418WSJ4</accession>